<gene>
    <name evidence="1" type="ORF">Slin15195_G037770</name>
</gene>
<proteinExistence type="predicted"/>
<accession>A0A9Q9AQP6</accession>
<organism evidence="1 2">
    <name type="scientific">Septoria linicola</name>
    <dbReference type="NCBI Taxonomy" id="215465"/>
    <lineage>
        <taxon>Eukaryota</taxon>
        <taxon>Fungi</taxon>
        <taxon>Dikarya</taxon>
        <taxon>Ascomycota</taxon>
        <taxon>Pezizomycotina</taxon>
        <taxon>Dothideomycetes</taxon>
        <taxon>Dothideomycetidae</taxon>
        <taxon>Mycosphaerellales</taxon>
        <taxon>Mycosphaerellaceae</taxon>
        <taxon>Septoria</taxon>
    </lineage>
</organism>
<sequence>MEEPEAAAASDAAHYALQLRALNQTSSPLLRLPRELRDEIMTCVVDSLPPKVIVPRYSPATLQVCHQLREETAEIFYAKKTVLCLRNQSTQFASRFDPAHKQYLRKICVWPAKPHQSQRATFEEADRLDEGHGLTSGTVWMLAASTMEFHKQDLKILDDKDESASHVEDMTLPPTSNTNTLTLHDLRIHNQLSSPLLRLPRELRDLITSFHVSDYSAPHSSSTTHTLPPLLQTCASLRPEVAEIYYSRKLLLAGGAPSPQYEKRFFNGFDPEHKKFIRRVHWLWDAYGTREQAMQRAGELDRLTGMREGVWTVGFIDIFAVEGEGRRGRAVYVNARGSVREPGSCG</sequence>
<name>A0A9Q9AQP6_9PEZI</name>
<dbReference type="PANTHER" id="PTHR42085">
    <property type="entry name" value="F-BOX DOMAIN-CONTAINING PROTEIN"/>
    <property type="match status" value="1"/>
</dbReference>
<protein>
    <recommendedName>
        <fullName evidence="3">F-box domain-containing protein</fullName>
    </recommendedName>
</protein>
<dbReference type="InterPro" id="IPR038883">
    <property type="entry name" value="AN11006-like"/>
</dbReference>
<reference evidence="1" key="1">
    <citation type="submission" date="2022-06" db="EMBL/GenBank/DDBJ databases">
        <title>Complete genome sequences of two strains of the flax pathogen Septoria linicola.</title>
        <authorList>
            <person name="Lapalu N."/>
            <person name="Simon A."/>
            <person name="Demenou B."/>
            <person name="Paumier D."/>
            <person name="Guillot M.-P."/>
            <person name="Gout L."/>
            <person name="Valade R."/>
        </authorList>
    </citation>
    <scope>NUCLEOTIDE SEQUENCE</scope>
    <source>
        <strain evidence="1">SE15195</strain>
    </source>
</reference>
<evidence type="ECO:0000313" key="2">
    <source>
        <dbReference type="Proteomes" id="UP001056384"/>
    </source>
</evidence>
<dbReference type="EMBL" id="CP099419">
    <property type="protein sequence ID" value="USW50458.1"/>
    <property type="molecule type" value="Genomic_DNA"/>
</dbReference>
<evidence type="ECO:0008006" key="3">
    <source>
        <dbReference type="Google" id="ProtNLM"/>
    </source>
</evidence>
<evidence type="ECO:0000313" key="1">
    <source>
        <dbReference type="EMBL" id="USW50458.1"/>
    </source>
</evidence>
<dbReference type="Proteomes" id="UP001056384">
    <property type="component" value="Chromosome 2"/>
</dbReference>
<dbReference type="PANTHER" id="PTHR42085:SF1">
    <property type="entry name" value="F-BOX DOMAIN-CONTAINING PROTEIN"/>
    <property type="match status" value="1"/>
</dbReference>
<dbReference type="AlphaFoldDB" id="A0A9Q9AQP6"/>
<keyword evidence="2" id="KW-1185">Reference proteome</keyword>